<keyword evidence="1" id="KW-0378">Hydrolase</keyword>
<dbReference type="GO" id="GO:0000272">
    <property type="term" value="P:polysaccharide catabolic process"/>
    <property type="evidence" value="ECO:0007669"/>
    <property type="project" value="InterPro"/>
</dbReference>
<protein>
    <recommendedName>
        <fullName evidence="4">Glycoside hydrolase family 5 domain-containing protein</fullName>
    </recommendedName>
</protein>
<dbReference type="Gene3D" id="3.20.20.80">
    <property type="entry name" value="Glycosidases"/>
    <property type="match status" value="1"/>
</dbReference>
<sequence length="449" mass="51355">MIKKAVLLFCLVALLVSVWPPVGSLYELTGEDNPLAQLRGVIHWLNTAVRPQPQLAPDTVPQLANVSPFGVNTFLGQEAEIEKRAISLQMAQQAGFRFIRQEFVWEDIEIHGKGDFEDRRHEPARSAWEKYDNIVDLAESYDIEIIARLSNPPAWSRKLSVDVTGSVAPPDNYDDFGDFAAAVAERYNGRIRYYQLWNEPNGNEEWGKNQPVSPEQYTDLLCNAYRRIKAVDPSAVVLAGALTPTVAINDSNMNDLIFLERMYAAGAGECFDVMSAQGYGLWSGALDQRLRPTVMNYPHNLYLRDVMVRRGDANKPIWISEMGWNVVPEGMDARFGRVTPEQQARFAVEAYQRAQSEWPWVGVINYWFLKRKDMSEQDTAFYYFRLLDSDFGSQPVYDALLEAKDQQAVFPQPAWVYDWMQLRPYFFIISTTILFFALLCWLAPDENDV</sequence>
<feature type="domain" description="Glycoside hydrolase family 5" evidence="4">
    <location>
        <begin position="66"/>
        <end position="298"/>
    </location>
</feature>
<dbReference type="InterPro" id="IPR051923">
    <property type="entry name" value="Glycosyl_Hydrolase_39"/>
</dbReference>
<gene>
    <name evidence="5" type="ORF">MNBD_CHLOROFLEXI01-5304</name>
</gene>
<keyword evidence="3" id="KW-1133">Transmembrane helix</keyword>
<dbReference type="Pfam" id="PF00150">
    <property type="entry name" value="Cellulase"/>
    <property type="match status" value="1"/>
</dbReference>
<dbReference type="AlphaFoldDB" id="A0A3B0URG3"/>
<proteinExistence type="predicted"/>
<dbReference type="SUPFAM" id="SSF51445">
    <property type="entry name" value="(Trans)glycosidases"/>
    <property type="match status" value="1"/>
</dbReference>
<accession>A0A3B0URG3</accession>
<name>A0A3B0URG3_9ZZZZ</name>
<evidence type="ECO:0000313" key="5">
    <source>
        <dbReference type="EMBL" id="VAW31710.1"/>
    </source>
</evidence>
<organism evidence="5">
    <name type="scientific">hydrothermal vent metagenome</name>
    <dbReference type="NCBI Taxonomy" id="652676"/>
    <lineage>
        <taxon>unclassified sequences</taxon>
        <taxon>metagenomes</taxon>
        <taxon>ecological metagenomes</taxon>
    </lineage>
</organism>
<feature type="transmembrane region" description="Helical" evidence="3">
    <location>
        <begin position="425"/>
        <end position="443"/>
    </location>
</feature>
<reference evidence="5" key="1">
    <citation type="submission" date="2018-06" db="EMBL/GenBank/DDBJ databases">
        <authorList>
            <person name="Zhirakovskaya E."/>
        </authorList>
    </citation>
    <scope>NUCLEOTIDE SEQUENCE</scope>
</reference>
<evidence type="ECO:0000256" key="2">
    <source>
        <dbReference type="ARBA" id="ARBA00023295"/>
    </source>
</evidence>
<evidence type="ECO:0000259" key="4">
    <source>
        <dbReference type="Pfam" id="PF00150"/>
    </source>
</evidence>
<evidence type="ECO:0000256" key="1">
    <source>
        <dbReference type="ARBA" id="ARBA00022801"/>
    </source>
</evidence>
<keyword evidence="2" id="KW-0326">Glycosidase</keyword>
<keyword evidence="3" id="KW-0812">Transmembrane</keyword>
<dbReference type="GO" id="GO:0004553">
    <property type="term" value="F:hydrolase activity, hydrolyzing O-glycosyl compounds"/>
    <property type="evidence" value="ECO:0007669"/>
    <property type="project" value="InterPro"/>
</dbReference>
<dbReference type="PANTHER" id="PTHR12631">
    <property type="entry name" value="ALPHA-L-IDURONIDASE"/>
    <property type="match status" value="1"/>
</dbReference>
<dbReference type="InterPro" id="IPR017853">
    <property type="entry name" value="GH"/>
</dbReference>
<dbReference type="InterPro" id="IPR001547">
    <property type="entry name" value="Glyco_hydro_5"/>
</dbReference>
<dbReference type="PANTHER" id="PTHR12631:SF10">
    <property type="entry name" value="BETA-XYLOSIDASE-LIKE PROTEIN-RELATED"/>
    <property type="match status" value="1"/>
</dbReference>
<dbReference type="EMBL" id="UOEU01000275">
    <property type="protein sequence ID" value="VAW31710.1"/>
    <property type="molecule type" value="Genomic_DNA"/>
</dbReference>
<evidence type="ECO:0000256" key="3">
    <source>
        <dbReference type="SAM" id="Phobius"/>
    </source>
</evidence>
<keyword evidence="3" id="KW-0472">Membrane</keyword>